<gene>
    <name evidence="1" type="ORF">POVCU1_069350</name>
</gene>
<protein>
    <submittedName>
        <fullName evidence="1">PIR Superfamily Protein</fullName>
    </submittedName>
</protein>
<reference evidence="2" key="1">
    <citation type="submission" date="2016-05" db="EMBL/GenBank/DDBJ databases">
        <authorList>
            <person name="Naeem Raeece"/>
        </authorList>
    </citation>
    <scope>NUCLEOTIDE SEQUENCE [LARGE SCALE GENOMIC DNA]</scope>
</reference>
<organism evidence="1 2">
    <name type="scientific">Plasmodium ovale curtisi</name>
    <dbReference type="NCBI Taxonomy" id="864141"/>
    <lineage>
        <taxon>Eukaryota</taxon>
        <taxon>Sar</taxon>
        <taxon>Alveolata</taxon>
        <taxon>Apicomplexa</taxon>
        <taxon>Aconoidasida</taxon>
        <taxon>Haemosporida</taxon>
        <taxon>Plasmodiidae</taxon>
        <taxon>Plasmodium</taxon>
        <taxon>Plasmodium (Plasmodium)</taxon>
    </lineage>
</organism>
<evidence type="ECO:0000313" key="1">
    <source>
        <dbReference type="EMBL" id="SBT01764.1"/>
    </source>
</evidence>
<sequence length="202" mass="23593">MEEDTTFFSSELPLKGNLYNVDIDLIDNMKILFNTYNIKNSIKGIFIRQSSNLPCTIIIENIKKCGEIYKESIVSSRNDCEAFHDEYEKIFNEFDRFMDKSQYNESIELPDCYSVLGKYKKGKIINITLSSILVPKCFITFHEFIPNKTKMLKNMWTNVNGGKELLNSYDIKNGNSDIVEYNIGYSFASNSYSFYIRDKHYL</sequence>
<evidence type="ECO:0000313" key="2">
    <source>
        <dbReference type="Proteomes" id="UP000078546"/>
    </source>
</evidence>
<dbReference type="AlphaFoldDB" id="A0A1A8XBS8"/>
<proteinExistence type="predicted"/>
<dbReference type="EMBL" id="FLQV01002717">
    <property type="protein sequence ID" value="SBT01764.1"/>
    <property type="molecule type" value="Genomic_DNA"/>
</dbReference>
<name>A0A1A8XBS8_PLAOA</name>
<dbReference type="Proteomes" id="UP000078546">
    <property type="component" value="Unassembled WGS sequence"/>
</dbReference>
<accession>A0A1A8XBS8</accession>